<feature type="transmembrane region" description="Helical" evidence="6">
    <location>
        <begin position="791"/>
        <end position="819"/>
    </location>
</feature>
<reference evidence="9 10" key="1">
    <citation type="submission" date="2021-04" db="EMBL/GenBank/DDBJ databases">
        <authorList>
            <person name="Rodrigo-Torres L."/>
            <person name="Arahal R. D."/>
            <person name="Lucena T."/>
        </authorList>
    </citation>
    <scope>NUCLEOTIDE SEQUENCE [LARGE SCALE GENOMIC DNA]</scope>
    <source>
        <strain evidence="9 10">CECT 9623</strain>
    </source>
</reference>
<evidence type="ECO:0000256" key="2">
    <source>
        <dbReference type="ARBA" id="ARBA00022475"/>
    </source>
</evidence>
<feature type="transmembrane region" description="Helical" evidence="6">
    <location>
        <begin position="409"/>
        <end position="435"/>
    </location>
</feature>
<gene>
    <name evidence="9" type="ORF">DYBT9623_00805</name>
</gene>
<keyword evidence="2" id="KW-1003">Cell membrane</keyword>
<feature type="domain" description="MacB-like periplasmic core" evidence="8">
    <location>
        <begin position="559"/>
        <end position="677"/>
    </location>
</feature>
<feature type="transmembrane region" description="Helical" evidence="6">
    <location>
        <begin position="507"/>
        <end position="527"/>
    </location>
</feature>
<feature type="domain" description="ABC3 transporter permease C-terminal" evidence="7">
    <location>
        <begin position="751"/>
        <end position="865"/>
    </location>
</feature>
<dbReference type="PANTHER" id="PTHR30572:SF18">
    <property type="entry name" value="ABC-TYPE MACROLIDE FAMILY EXPORT SYSTEM PERMEASE COMPONENT 2"/>
    <property type="match status" value="1"/>
</dbReference>
<keyword evidence="4 6" id="KW-1133">Transmembrane helix</keyword>
<accession>A0ABM8UL23</accession>
<evidence type="ECO:0000256" key="3">
    <source>
        <dbReference type="ARBA" id="ARBA00022692"/>
    </source>
</evidence>
<dbReference type="RefSeq" id="WP_215232194.1">
    <property type="nucleotide sequence ID" value="NZ_CAJRAU010000001.1"/>
</dbReference>
<dbReference type="InterPro" id="IPR050250">
    <property type="entry name" value="Macrolide_Exporter_MacB"/>
</dbReference>
<protein>
    <recommendedName>
        <fullName evidence="11">FtsX-like permease family protein</fullName>
    </recommendedName>
</protein>
<evidence type="ECO:0000256" key="1">
    <source>
        <dbReference type="ARBA" id="ARBA00004651"/>
    </source>
</evidence>
<comment type="subcellular location">
    <subcellularLocation>
        <location evidence="1">Cell membrane</location>
        <topology evidence="1">Multi-pass membrane protein</topology>
    </subcellularLocation>
</comment>
<keyword evidence="5 6" id="KW-0472">Membrane</keyword>
<evidence type="ECO:0000313" key="9">
    <source>
        <dbReference type="EMBL" id="CAG5068077.1"/>
    </source>
</evidence>
<dbReference type="InterPro" id="IPR047699">
    <property type="entry name" value="Permease_put_prefix"/>
</dbReference>
<feature type="transmembrane region" description="Helical" evidence="6">
    <location>
        <begin position="97"/>
        <end position="120"/>
    </location>
</feature>
<dbReference type="Pfam" id="PF02687">
    <property type="entry name" value="FtsX"/>
    <property type="match status" value="2"/>
</dbReference>
<dbReference type="Proteomes" id="UP000679725">
    <property type="component" value="Unassembled WGS sequence"/>
</dbReference>
<dbReference type="InterPro" id="IPR025857">
    <property type="entry name" value="MacB_PCD"/>
</dbReference>
<dbReference type="NCBIfam" id="NF038404">
    <property type="entry name" value="perm_prefix_2"/>
    <property type="match status" value="1"/>
</dbReference>
<feature type="transmembrane region" description="Helical" evidence="6">
    <location>
        <begin position="459"/>
        <end position="481"/>
    </location>
</feature>
<dbReference type="EMBL" id="CAJRAU010000001">
    <property type="protein sequence ID" value="CAG5068077.1"/>
    <property type="molecule type" value="Genomic_DNA"/>
</dbReference>
<feature type="transmembrane region" description="Helical" evidence="6">
    <location>
        <begin position="362"/>
        <end position="384"/>
    </location>
</feature>
<dbReference type="PANTHER" id="PTHR30572">
    <property type="entry name" value="MEMBRANE COMPONENT OF TRANSPORTER-RELATED"/>
    <property type="match status" value="1"/>
</dbReference>
<evidence type="ECO:0000256" key="6">
    <source>
        <dbReference type="SAM" id="Phobius"/>
    </source>
</evidence>
<feature type="domain" description="ABC3 transporter permease C-terminal" evidence="7">
    <location>
        <begin position="369"/>
        <end position="485"/>
    </location>
</feature>
<feature type="transmembrane region" description="Helical" evidence="6">
    <location>
        <begin position="831"/>
        <end position="853"/>
    </location>
</feature>
<evidence type="ECO:0000259" key="8">
    <source>
        <dbReference type="Pfam" id="PF12704"/>
    </source>
</evidence>
<proteinExistence type="predicted"/>
<comment type="caution">
    <text evidence="9">The sequence shown here is derived from an EMBL/GenBank/DDBJ whole genome shotgun (WGS) entry which is preliminary data.</text>
</comment>
<evidence type="ECO:0000259" key="7">
    <source>
        <dbReference type="Pfam" id="PF02687"/>
    </source>
</evidence>
<dbReference type="InterPro" id="IPR003838">
    <property type="entry name" value="ABC3_permease_C"/>
</dbReference>
<evidence type="ECO:0000256" key="5">
    <source>
        <dbReference type="ARBA" id="ARBA00023136"/>
    </source>
</evidence>
<evidence type="ECO:0000313" key="10">
    <source>
        <dbReference type="Proteomes" id="UP000679725"/>
    </source>
</evidence>
<dbReference type="Pfam" id="PF12704">
    <property type="entry name" value="MacB_PCD"/>
    <property type="match status" value="2"/>
</dbReference>
<keyword evidence="10" id="KW-1185">Reference proteome</keyword>
<feature type="transmembrane region" description="Helical" evidence="6">
    <location>
        <begin position="744"/>
        <end position="770"/>
    </location>
</feature>
<feature type="domain" description="MacB-like periplasmic core" evidence="8">
    <location>
        <begin position="99"/>
        <end position="320"/>
    </location>
</feature>
<keyword evidence="3 6" id="KW-0812">Transmembrane</keyword>
<evidence type="ECO:0008006" key="11">
    <source>
        <dbReference type="Google" id="ProtNLM"/>
    </source>
</evidence>
<name>A0ABM8UL23_9BACT</name>
<organism evidence="9 10">
    <name type="scientific">Dyadobacter linearis</name>
    <dbReference type="NCBI Taxonomy" id="2823330"/>
    <lineage>
        <taxon>Bacteria</taxon>
        <taxon>Pseudomonadati</taxon>
        <taxon>Bacteroidota</taxon>
        <taxon>Cytophagia</taxon>
        <taxon>Cytophagales</taxon>
        <taxon>Spirosomataceae</taxon>
        <taxon>Dyadobacter</taxon>
    </lineage>
</organism>
<evidence type="ECO:0000256" key="4">
    <source>
        <dbReference type="ARBA" id="ARBA00022989"/>
    </source>
</evidence>
<sequence>MKQQPKATPPRWATRFLHWYCRPRLLEDLEGDLNEYFGRNVARKGIRSARLIYILDVLKFLRPYTIRKIEFFHFFIHWIMIGSYFKTSRRSLVRNKLFSLINIVGLAVSMSVGLLVISIVSDLYSYDDFQDKKDRTYRIITKTVENGQTSETNLASTSIRVGEKIKESVPAIEDVTAMRVGFSGDAKVSNSTVPIEATWADNSFLKVFKFPLLKGDLETALKEPQSLVLTEKTAEKLFGESDALGKTVRFDSTIYTVTGVVQNVPKLSHINFQALISLSSIDAGHKDADLHSWANIWQNYVYVTLPEPIDATKLQPALDRLSKQENKTLTNRTVSVSMQPMKDIVLGGSLMNNIGPTFAPPVMWTLCGLAIVVILSACFNYTNLSVARSMRRSREVGIRKIIGAQKSHVLGQFMAESVIIALLALVFSFALFMVLRKEFLGLDKHIADVFSLNISIQNILYFLLLAVITGIAAGLMPALFFSKMNALHVMKDASSMKIFRRVGIRKVLIVVQFTLSLIFIAATLIGYNQYKGLVTFNLGFKTENIINLRLQGNKGNILAKELAQIPAVKGISQSMMITSLGSKHGTNLTYKTDSTLVWENQVDEHYLPLHQHQFLAGQNFTARPEKGKESEIIVNQQVLKRFNIADQNPEKALGKIVFVSGQQLAIVGVVKDFHYGSLENRIEPVMFRYSSEPDRYLNVKIVSQDLPATLESIQKVWRKLDKVHELDAKIYDEQIEEAYAQFSLILKIIGFIAFLAICIASLGLFGMVVFTTETKLKEISIRKVLGASETGLIYLLCKGFLLLLVISTVIALPVTYLFFDKVVLTKFPYHQAISITDMLGGSLIVMLLAFLLIGSQTVKAARNNPAKVLKSE</sequence>